<evidence type="ECO:0000259" key="1">
    <source>
        <dbReference type="Pfam" id="PF20795"/>
    </source>
</evidence>
<dbReference type="Pfam" id="PF20795">
    <property type="entry name" value="DUF6841"/>
    <property type="match status" value="1"/>
</dbReference>
<evidence type="ECO:0000313" key="2">
    <source>
        <dbReference type="EMBL" id="QXN88812.1"/>
    </source>
</evidence>
<proteinExistence type="predicted"/>
<gene>
    <name evidence="2" type="ORF">KV110_24880</name>
</gene>
<evidence type="ECO:0000313" key="3">
    <source>
        <dbReference type="Proteomes" id="UP000694257"/>
    </source>
</evidence>
<dbReference type="RefSeq" id="WP_218469695.1">
    <property type="nucleotide sequence ID" value="NZ_BAABJN010000011.1"/>
</dbReference>
<reference evidence="2 3" key="1">
    <citation type="submission" date="2021-07" db="EMBL/GenBank/DDBJ databases">
        <title>Whole Genome Sequence of Nocardia Iowensis.</title>
        <authorList>
            <person name="Lamm A."/>
            <person name="Collins-Fairclough A.M."/>
            <person name="Bunk B."/>
            <person name="Sproer C."/>
        </authorList>
    </citation>
    <scope>NUCLEOTIDE SEQUENCE [LARGE SCALE GENOMIC DNA]</scope>
    <source>
        <strain evidence="2 3">NRRL 5646</strain>
    </source>
</reference>
<name>A0ABX8RIL2_NOCIO</name>
<accession>A0ABX8RIL2</accession>
<organism evidence="2 3">
    <name type="scientific">Nocardia iowensis</name>
    <dbReference type="NCBI Taxonomy" id="204891"/>
    <lineage>
        <taxon>Bacteria</taxon>
        <taxon>Bacillati</taxon>
        <taxon>Actinomycetota</taxon>
        <taxon>Actinomycetes</taxon>
        <taxon>Mycobacteriales</taxon>
        <taxon>Nocardiaceae</taxon>
        <taxon>Nocardia</taxon>
    </lineage>
</organism>
<feature type="domain" description="DUF6841" evidence="1">
    <location>
        <begin position="8"/>
        <end position="137"/>
    </location>
</feature>
<keyword evidence="3" id="KW-1185">Reference proteome</keyword>
<dbReference type="Proteomes" id="UP000694257">
    <property type="component" value="Chromosome"/>
</dbReference>
<dbReference type="InterPro" id="IPR049219">
    <property type="entry name" value="DUF6841"/>
</dbReference>
<sequence>MSSDISAEVQAFFDRYVAAWHDHTSPAQQREDTAWVLEFYGVPISLMTPAGYIAFTDQRSLLEAYGQELQRLSDDDYADSIESGRSVRVLNDLAAVIETTFTRNDRQGQVIESYQATFLAARTDLGWRFVSIVNTPTEAG</sequence>
<protein>
    <recommendedName>
        <fullName evidence="1">DUF6841 domain-containing protein</fullName>
    </recommendedName>
</protein>
<dbReference type="EMBL" id="CP078145">
    <property type="protein sequence ID" value="QXN88812.1"/>
    <property type="molecule type" value="Genomic_DNA"/>
</dbReference>